<dbReference type="RefSeq" id="WP_188400854.1">
    <property type="nucleotide sequence ID" value="NZ_BMCE01000001.1"/>
</dbReference>
<dbReference type="InterPro" id="IPR018060">
    <property type="entry name" value="HTH_AraC"/>
</dbReference>
<evidence type="ECO:0000256" key="8">
    <source>
        <dbReference type="PROSITE-ProRule" id="PRU00169"/>
    </source>
</evidence>
<dbReference type="PROSITE" id="PS01124">
    <property type="entry name" value="HTH_ARAC_FAMILY_2"/>
    <property type="match status" value="1"/>
</dbReference>
<keyword evidence="5" id="KW-0805">Transcription regulation</keyword>
<dbReference type="InterPro" id="IPR018062">
    <property type="entry name" value="HTH_AraC-typ_CS"/>
</dbReference>
<evidence type="ECO:0000256" key="7">
    <source>
        <dbReference type="ARBA" id="ARBA00023163"/>
    </source>
</evidence>
<evidence type="ECO:0000256" key="6">
    <source>
        <dbReference type="ARBA" id="ARBA00023125"/>
    </source>
</evidence>
<evidence type="ECO:0000259" key="10">
    <source>
        <dbReference type="PROSITE" id="PS50110"/>
    </source>
</evidence>
<name>A0ABS2ZGQ6_9BACL</name>
<accession>A0ABS2ZGQ6</accession>
<evidence type="ECO:0000256" key="5">
    <source>
        <dbReference type="ARBA" id="ARBA00023015"/>
    </source>
</evidence>
<dbReference type="InterPro" id="IPR020449">
    <property type="entry name" value="Tscrpt_reg_AraC-type_HTH"/>
</dbReference>
<dbReference type="SMART" id="SM00448">
    <property type="entry name" value="REC"/>
    <property type="match status" value="1"/>
</dbReference>
<evidence type="ECO:0000259" key="9">
    <source>
        <dbReference type="PROSITE" id="PS01124"/>
    </source>
</evidence>
<keyword evidence="2" id="KW-0963">Cytoplasm</keyword>
<dbReference type="Pfam" id="PF00072">
    <property type="entry name" value="Response_reg"/>
    <property type="match status" value="1"/>
</dbReference>
<comment type="caution">
    <text evidence="11">The sequence shown here is derived from an EMBL/GenBank/DDBJ whole genome shotgun (WGS) entry which is preliminary data.</text>
</comment>
<feature type="modified residue" description="4-aspartylphosphate" evidence="8">
    <location>
        <position position="54"/>
    </location>
</feature>
<dbReference type="CDD" id="cd17536">
    <property type="entry name" value="REC_YesN-like"/>
    <property type="match status" value="1"/>
</dbReference>
<evidence type="ECO:0000313" key="12">
    <source>
        <dbReference type="Proteomes" id="UP001319060"/>
    </source>
</evidence>
<dbReference type="InterPro" id="IPR051552">
    <property type="entry name" value="HptR"/>
</dbReference>
<keyword evidence="6" id="KW-0238">DNA-binding</keyword>
<sequence>MRVIITDDEMLERIAMRKFLNEHFKDFEVVGEASNGRKAIELAEQLNPDLMFIDIKMPGISGLEAVQRIREKKPEIKFIIVSAYDSFDYAKKAMKEGVKEYLLKPSNREEAMEAITRVSEEIKREKEVHQKQQDSLHIEKENFLLKILQQEEGTMIGKQQRELFPHMRCGFFFVMELLEGNDVNTLKKQVEQFSPFSSITVLNGNYVVSLFVSTKEQSKLESLLLAKKLQSAFRDRLWIGIGYSYSLVDQLYKSYHEALQTLHVLKRNKGVPYSLPLLKDTRAEGVTGEELFLQLFQGDFQAAWSITKEWLDEIDHTELYVRIREKLVQEGISMHHLFLPENLSQWRGFIQNICLKVSEIHQANDPIERAKKYIYHNYHETITLEQVSEMVNLSPTYFTKLFRETTNTTFIDFLTEVRLIKAKQLLIENQLSLKEICYMIGYKDPNYFSRVFKKHFNQSPKQFQKQPFLVEK</sequence>
<dbReference type="PROSITE" id="PS00041">
    <property type="entry name" value="HTH_ARAC_FAMILY_1"/>
    <property type="match status" value="1"/>
</dbReference>
<dbReference type="Pfam" id="PF17853">
    <property type="entry name" value="GGDEF_2"/>
    <property type="match status" value="1"/>
</dbReference>
<evidence type="ECO:0000313" key="11">
    <source>
        <dbReference type="EMBL" id="MBN3546542.1"/>
    </source>
</evidence>
<dbReference type="PRINTS" id="PR00032">
    <property type="entry name" value="HTHARAC"/>
</dbReference>
<dbReference type="InterPro" id="IPR001789">
    <property type="entry name" value="Sig_transdc_resp-reg_receiver"/>
</dbReference>
<dbReference type="SUPFAM" id="SSF52172">
    <property type="entry name" value="CheY-like"/>
    <property type="match status" value="1"/>
</dbReference>
<dbReference type="Gene3D" id="3.40.50.2300">
    <property type="match status" value="1"/>
</dbReference>
<keyword evidence="12" id="KW-1185">Reference proteome</keyword>
<dbReference type="EMBL" id="JAFHKS010000044">
    <property type="protein sequence ID" value="MBN3546542.1"/>
    <property type="molecule type" value="Genomic_DNA"/>
</dbReference>
<proteinExistence type="predicted"/>
<dbReference type="InterPro" id="IPR011006">
    <property type="entry name" value="CheY-like_superfamily"/>
</dbReference>
<dbReference type="PANTHER" id="PTHR42713:SF3">
    <property type="entry name" value="TRANSCRIPTIONAL REGULATORY PROTEIN HPTR"/>
    <property type="match status" value="1"/>
</dbReference>
<feature type="domain" description="HTH araC/xylS-type" evidence="9">
    <location>
        <begin position="368"/>
        <end position="466"/>
    </location>
</feature>
<protein>
    <submittedName>
        <fullName evidence="11">Response regulator</fullName>
    </submittedName>
</protein>
<dbReference type="PANTHER" id="PTHR42713">
    <property type="entry name" value="HISTIDINE KINASE-RELATED"/>
    <property type="match status" value="1"/>
</dbReference>
<reference evidence="11 12" key="1">
    <citation type="submission" date="2021-01" db="EMBL/GenBank/DDBJ databases">
        <title>Genome Sequencing of Type Strains.</title>
        <authorList>
            <person name="Lemaire J.F."/>
            <person name="Inderbitzin P."/>
            <person name="Collins S.B."/>
            <person name="Wespe N."/>
            <person name="Knight-Connoni V."/>
        </authorList>
    </citation>
    <scope>NUCLEOTIDE SEQUENCE [LARGE SCALE GENOMIC DNA]</scope>
    <source>
        <strain evidence="11 12">DSM 14730</strain>
    </source>
</reference>
<keyword evidence="3 8" id="KW-0597">Phosphoprotein</keyword>
<dbReference type="PROSITE" id="PS50110">
    <property type="entry name" value="RESPONSE_REGULATORY"/>
    <property type="match status" value="1"/>
</dbReference>
<dbReference type="Pfam" id="PF12833">
    <property type="entry name" value="HTH_18"/>
    <property type="match status" value="1"/>
</dbReference>
<organism evidence="11 12">
    <name type="scientific">Fictibacillus barbaricus</name>
    <dbReference type="NCBI Taxonomy" id="182136"/>
    <lineage>
        <taxon>Bacteria</taxon>
        <taxon>Bacillati</taxon>
        <taxon>Bacillota</taxon>
        <taxon>Bacilli</taxon>
        <taxon>Bacillales</taxon>
        <taxon>Fictibacillaceae</taxon>
        <taxon>Fictibacillus</taxon>
    </lineage>
</organism>
<dbReference type="InterPro" id="IPR041522">
    <property type="entry name" value="CdaR_GGDEF"/>
</dbReference>
<evidence type="ECO:0000256" key="4">
    <source>
        <dbReference type="ARBA" id="ARBA00023012"/>
    </source>
</evidence>
<feature type="domain" description="Response regulatory" evidence="10">
    <location>
        <begin position="2"/>
        <end position="119"/>
    </location>
</feature>
<gene>
    <name evidence="11" type="ORF">JYA64_14635</name>
</gene>
<dbReference type="Proteomes" id="UP001319060">
    <property type="component" value="Unassembled WGS sequence"/>
</dbReference>
<dbReference type="SUPFAM" id="SSF46689">
    <property type="entry name" value="Homeodomain-like"/>
    <property type="match status" value="2"/>
</dbReference>
<evidence type="ECO:0000256" key="3">
    <source>
        <dbReference type="ARBA" id="ARBA00022553"/>
    </source>
</evidence>
<dbReference type="InterPro" id="IPR009057">
    <property type="entry name" value="Homeodomain-like_sf"/>
</dbReference>
<keyword evidence="4" id="KW-0902">Two-component regulatory system</keyword>
<evidence type="ECO:0000256" key="2">
    <source>
        <dbReference type="ARBA" id="ARBA00022490"/>
    </source>
</evidence>
<dbReference type="SMART" id="SM00342">
    <property type="entry name" value="HTH_ARAC"/>
    <property type="match status" value="1"/>
</dbReference>
<evidence type="ECO:0000256" key="1">
    <source>
        <dbReference type="ARBA" id="ARBA00004496"/>
    </source>
</evidence>
<comment type="subcellular location">
    <subcellularLocation>
        <location evidence="1">Cytoplasm</location>
    </subcellularLocation>
</comment>
<dbReference type="Gene3D" id="1.10.10.60">
    <property type="entry name" value="Homeodomain-like"/>
    <property type="match status" value="2"/>
</dbReference>
<keyword evidence="7" id="KW-0804">Transcription</keyword>